<feature type="transmembrane region" description="Helical" evidence="1">
    <location>
        <begin position="20"/>
        <end position="43"/>
    </location>
</feature>
<reference evidence="2" key="1">
    <citation type="submission" date="2012-04" db="EMBL/GenBank/DDBJ databases">
        <authorList>
            <person name="Borisov I.G."/>
            <person name="Ivanikova N.V."/>
            <person name="Pinevich A.V."/>
        </authorList>
    </citation>
    <scope>NUCLEOTIDE SEQUENCE</scope>
    <source>
        <strain evidence="2">CALU 1027</strain>
    </source>
</reference>
<proteinExistence type="predicted"/>
<organism evidence="2 3">
    <name type="scientific">Prochlorothrix hollandica PCC 9006 = CALU 1027</name>
    <dbReference type="NCBI Taxonomy" id="317619"/>
    <lineage>
        <taxon>Bacteria</taxon>
        <taxon>Bacillati</taxon>
        <taxon>Cyanobacteriota</taxon>
        <taxon>Cyanophyceae</taxon>
        <taxon>Prochlorotrichales</taxon>
        <taxon>Prochlorotrichaceae</taxon>
        <taxon>Prochlorothrix</taxon>
    </lineage>
</organism>
<keyword evidence="1" id="KW-1133">Transmembrane helix</keyword>
<keyword evidence="1" id="KW-0472">Membrane</keyword>
<sequence>MHVAQPTPTGLVLRFYPLKIWLLCTLLATTGLATMVGLGRVTILTCDRITLRVGSCTVESLGLEGDRRQSIPLHNVDRAALSSTASVVLRTTAGTIPVTAPLGSNPNLSRALVVTQINQFLENPVAVRLVFQDDGRAFAYPFGLIFILGSGVMLMMFGSIVSWDLDRQGSSFKLKHQSFLTTLVRHYPLHAIDRLQLEPSRSNADIGGCGLYLLLYSGQRIPLAHRYFLSQEDALWVMEQLTPFFQQE</sequence>
<evidence type="ECO:0000256" key="1">
    <source>
        <dbReference type="SAM" id="Phobius"/>
    </source>
</evidence>
<dbReference type="AlphaFoldDB" id="A0A0M2PUX3"/>
<gene>
    <name evidence="2" type="ORF">PROH_13625</name>
</gene>
<evidence type="ECO:0000313" key="3">
    <source>
        <dbReference type="Proteomes" id="UP000034681"/>
    </source>
</evidence>
<protein>
    <submittedName>
        <fullName evidence="2">Uncharacterized protein</fullName>
    </submittedName>
</protein>
<dbReference type="Proteomes" id="UP000034681">
    <property type="component" value="Unassembled WGS sequence"/>
</dbReference>
<keyword evidence="3" id="KW-1185">Reference proteome</keyword>
<evidence type="ECO:0000313" key="2">
    <source>
        <dbReference type="EMBL" id="KKI98882.1"/>
    </source>
</evidence>
<keyword evidence="1" id="KW-0812">Transmembrane</keyword>
<name>A0A0M2PUX3_PROHO</name>
<accession>A0A0M2PUX3</accession>
<dbReference type="EMBL" id="AJTX02000006">
    <property type="protein sequence ID" value="KKI98882.1"/>
    <property type="molecule type" value="Genomic_DNA"/>
</dbReference>
<feature type="transmembrane region" description="Helical" evidence="1">
    <location>
        <begin position="138"/>
        <end position="163"/>
    </location>
</feature>
<comment type="caution">
    <text evidence="2">The sequence shown here is derived from an EMBL/GenBank/DDBJ whole genome shotgun (WGS) entry which is preliminary data.</text>
</comment>